<reference evidence="1 2" key="1">
    <citation type="submission" date="2024-01" db="EMBL/GenBank/DDBJ databases">
        <title>The diversity of rhizobia nodulating Mimosa spp. in eleven states of Brazil covering several biomes is determined by host plant, location, and edaphic factors.</title>
        <authorList>
            <person name="Rouws L."/>
            <person name="Barauna A."/>
            <person name="Beukes C."/>
            <person name="De Faria S.M."/>
            <person name="Gross E."/>
            <person name="Dos Reis Junior F.B."/>
            <person name="Simon M."/>
            <person name="Maluk M."/>
            <person name="Odee D.W."/>
            <person name="Kenicer G."/>
            <person name="Young J.P.W."/>
            <person name="Reis V.M."/>
            <person name="Zilli J."/>
            <person name="James E.K."/>
        </authorList>
    </citation>
    <scope>NUCLEOTIDE SEQUENCE [LARGE SCALE GENOMIC DNA]</scope>
    <source>
        <strain evidence="1 2">JPY530</strain>
    </source>
</reference>
<dbReference type="PANTHER" id="PTHR47691:SF3">
    <property type="entry name" value="HTH-TYPE TRANSCRIPTIONAL REGULATOR RV0890C-RELATED"/>
    <property type="match status" value="1"/>
</dbReference>
<protein>
    <recommendedName>
        <fullName evidence="3">MalT-like TPR region domain-containing protein</fullName>
    </recommendedName>
</protein>
<dbReference type="Proteomes" id="UP001481677">
    <property type="component" value="Unassembled WGS sequence"/>
</dbReference>
<sequence>MEAVEPAELGINPYLRALSGKARNLWLTGDADEAGRVADEAIECARSLRHPATRCVTLLWAGEVFAWQENWSRLREIADEYEAIVKVNGFTPYHFAVLGLRGQIAYAEGRLEESIALLDACLDGLMKCHYTMPASMFRNSLAIALCASKDVGRAVLVCDEAIREIESNGDKLYLPKLLIAKASAHQIAGERDASAACLRDAFCVARRQGAAVYETRIRQLAS</sequence>
<dbReference type="PANTHER" id="PTHR47691">
    <property type="entry name" value="REGULATOR-RELATED"/>
    <property type="match status" value="1"/>
</dbReference>
<evidence type="ECO:0008006" key="3">
    <source>
        <dbReference type="Google" id="ProtNLM"/>
    </source>
</evidence>
<evidence type="ECO:0000313" key="1">
    <source>
        <dbReference type="EMBL" id="MEM5339670.1"/>
    </source>
</evidence>
<dbReference type="RefSeq" id="WP_342958698.1">
    <property type="nucleotide sequence ID" value="NZ_JAZHFZ010000004.1"/>
</dbReference>
<dbReference type="InterPro" id="IPR011990">
    <property type="entry name" value="TPR-like_helical_dom_sf"/>
</dbReference>
<proteinExistence type="predicted"/>
<dbReference type="Gene3D" id="1.25.40.10">
    <property type="entry name" value="Tetratricopeptide repeat domain"/>
    <property type="match status" value="1"/>
</dbReference>
<accession>A0ABU9QY16</accession>
<keyword evidence="2" id="KW-1185">Reference proteome</keyword>
<name>A0ABU9QY16_9BURK</name>
<organism evidence="1 2">
    <name type="scientific">Paraburkholderia azotifigens</name>
    <dbReference type="NCBI Taxonomy" id="2057004"/>
    <lineage>
        <taxon>Bacteria</taxon>
        <taxon>Pseudomonadati</taxon>
        <taxon>Pseudomonadota</taxon>
        <taxon>Betaproteobacteria</taxon>
        <taxon>Burkholderiales</taxon>
        <taxon>Burkholderiaceae</taxon>
        <taxon>Paraburkholderia</taxon>
    </lineage>
</organism>
<gene>
    <name evidence="1" type="ORF">V4C56_08495</name>
</gene>
<dbReference type="EMBL" id="JAZHGA010000004">
    <property type="protein sequence ID" value="MEM5339670.1"/>
    <property type="molecule type" value="Genomic_DNA"/>
</dbReference>
<evidence type="ECO:0000313" key="2">
    <source>
        <dbReference type="Proteomes" id="UP001481677"/>
    </source>
</evidence>
<comment type="caution">
    <text evidence="1">The sequence shown here is derived from an EMBL/GenBank/DDBJ whole genome shotgun (WGS) entry which is preliminary data.</text>
</comment>
<dbReference type="SUPFAM" id="SSF48452">
    <property type="entry name" value="TPR-like"/>
    <property type="match status" value="1"/>
</dbReference>